<evidence type="ECO:0000256" key="2">
    <source>
        <dbReference type="ARBA" id="ARBA00022801"/>
    </source>
</evidence>
<feature type="domain" description="AB hydrolase-1" evidence="4">
    <location>
        <begin position="75"/>
        <end position="213"/>
    </location>
</feature>
<dbReference type="GO" id="GO:0016787">
    <property type="term" value="F:hydrolase activity"/>
    <property type="evidence" value="ECO:0007669"/>
    <property type="project" value="UniProtKB-KW"/>
</dbReference>
<accession>A0ABX0CC76</accession>
<dbReference type="Proteomes" id="UP000475155">
    <property type="component" value="Unassembled WGS sequence"/>
</dbReference>
<dbReference type="Gene3D" id="3.40.50.1820">
    <property type="entry name" value="alpha/beta hydrolase"/>
    <property type="match status" value="1"/>
</dbReference>
<dbReference type="Pfam" id="PF00561">
    <property type="entry name" value="Abhydrolase_1"/>
    <property type="match status" value="1"/>
</dbReference>
<keyword evidence="6" id="KW-1185">Reference proteome</keyword>
<gene>
    <name evidence="5" type="ORF">GFD18_07045</name>
</gene>
<keyword evidence="2 5" id="KW-0378">Hydrolase</keyword>
<evidence type="ECO:0000259" key="4">
    <source>
        <dbReference type="Pfam" id="PF00561"/>
    </source>
</evidence>
<dbReference type="InterPro" id="IPR051601">
    <property type="entry name" value="Serine_prot/Carboxylest_S33"/>
</dbReference>
<evidence type="ECO:0000313" key="6">
    <source>
        <dbReference type="Proteomes" id="UP000475155"/>
    </source>
</evidence>
<dbReference type="InterPro" id="IPR000073">
    <property type="entry name" value="AB_hydrolase_1"/>
</dbReference>
<evidence type="ECO:0000256" key="3">
    <source>
        <dbReference type="SAM" id="MobiDB-lite"/>
    </source>
</evidence>
<dbReference type="EMBL" id="WHZU01000010">
    <property type="protein sequence ID" value="NEH11841.1"/>
    <property type="molecule type" value="Genomic_DNA"/>
</dbReference>
<feature type="compositionally biased region" description="Polar residues" evidence="3">
    <location>
        <begin position="1"/>
        <end position="20"/>
    </location>
</feature>
<reference evidence="5 6" key="1">
    <citation type="submission" date="2019-10" db="EMBL/GenBank/DDBJ databases">
        <title>Bifidobacterium from non-human primates.</title>
        <authorList>
            <person name="Modesto M."/>
        </authorList>
    </citation>
    <scope>NUCLEOTIDE SEQUENCE [LARGE SCALE GENOMIC DNA]</scope>
    <source>
        <strain evidence="5 6">SMA1</strain>
    </source>
</reference>
<dbReference type="InterPro" id="IPR002410">
    <property type="entry name" value="Peptidase_S33"/>
</dbReference>
<proteinExistence type="inferred from homology"/>
<comment type="similarity">
    <text evidence="1">Belongs to the peptidase S33 family.</text>
</comment>
<protein>
    <submittedName>
        <fullName evidence="5">Alpha/beta fold hydrolase</fullName>
    </submittedName>
</protein>
<dbReference type="PRINTS" id="PR00793">
    <property type="entry name" value="PROAMNOPTASE"/>
</dbReference>
<organism evidence="5 6">
    <name type="scientific">Bifidobacterium saimiriisciurei</name>
    <dbReference type="NCBI Taxonomy" id="2661627"/>
    <lineage>
        <taxon>Bacteria</taxon>
        <taxon>Bacillati</taxon>
        <taxon>Actinomycetota</taxon>
        <taxon>Actinomycetes</taxon>
        <taxon>Bifidobacteriales</taxon>
        <taxon>Bifidobacteriaceae</taxon>
        <taxon>Bifidobacterium</taxon>
    </lineage>
</organism>
<dbReference type="InterPro" id="IPR029058">
    <property type="entry name" value="AB_hydrolase_fold"/>
</dbReference>
<dbReference type="PANTHER" id="PTHR43248:SF2">
    <property type="entry name" value="PROLYL AMINOPEPTIDASE"/>
    <property type="match status" value="1"/>
</dbReference>
<dbReference type="SUPFAM" id="SSF53474">
    <property type="entry name" value="alpha/beta-Hydrolases"/>
    <property type="match status" value="1"/>
</dbReference>
<comment type="caution">
    <text evidence="5">The sequence shown here is derived from an EMBL/GenBank/DDBJ whole genome shotgun (WGS) entry which is preliminary data.</text>
</comment>
<evidence type="ECO:0000313" key="5">
    <source>
        <dbReference type="EMBL" id="NEH11841.1"/>
    </source>
</evidence>
<feature type="region of interest" description="Disordered" evidence="3">
    <location>
        <begin position="1"/>
        <end position="27"/>
    </location>
</feature>
<name>A0ABX0CC76_9BIFI</name>
<sequence>MDTTNYLVTGSSGAPAQPTSPTIPPTTDGGYYVPGFYVEDHTIDVPLDWNDETAGTITVFYREIVDPDRRDDDLPLLLHLQGGPGGKGQRPMPGDAWLGEAIRHYRVIMPDQRGTGRSTPVDGGIIAKFDDARQAADYLSHFLADSIVRDFEYLRRKRFGGRRWTTIGQSYGGFLTLTYLSLFPEGLGACMTMGGIPGVPPDADEVYRHTYPRAALKSRMYYERYPQDERIVADVADRLASHDVRLPNGDPFSVARLQSVGSVFGMGTGFDQIHWLFDEAFTPDGRLSDTFLYQVLGRTSNAGSPLYWTLQEFIYGNEHSGPMNWAAQRELKNHPEFGEDRRPLMFFGEMTFPWMFDEISCLRPFKPAVDLLMQRDEWPTIYRPDVLARNEVPVQSLVYFDDLYVDSRIQLRTLSGIGNARAWVTNEYQHDGITHAGVFTRLHELIAQRGGAIR</sequence>
<evidence type="ECO:0000256" key="1">
    <source>
        <dbReference type="ARBA" id="ARBA00010088"/>
    </source>
</evidence>
<dbReference type="PANTHER" id="PTHR43248">
    <property type="entry name" value="2-SUCCINYL-6-HYDROXY-2,4-CYCLOHEXADIENE-1-CARBOXYLATE SYNTHASE"/>
    <property type="match status" value="1"/>
</dbReference>